<dbReference type="InterPro" id="IPR013320">
    <property type="entry name" value="ConA-like_dom_sf"/>
</dbReference>
<keyword evidence="3" id="KW-1185">Reference proteome</keyword>
<evidence type="ECO:0000313" key="4">
    <source>
        <dbReference type="WBParaSite" id="Gr19_v10_g16078.t1"/>
    </source>
</evidence>
<protein>
    <submittedName>
        <fullName evidence="4">Galectin domain-containing protein</fullName>
    </submittedName>
</protein>
<proteinExistence type="predicted"/>
<dbReference type="Pfam" id="PF00337">
    <property type="entry name" value="Gal-bind_lectin"/>
    <property type="match status" value="1"/>
</dbReference>
<dbReference type="PROSITE" id="PS51304">
    <property type="entry name" value="GALECTIN"/>
    <property type="match status" value="1"/>
</dbReference>
<feature type="domain" description="Galectin" evidence="2">
    <location>
        <begin position="426"/>
        <end position="579"/>
    </location>
</feature>
<dbReference type="Proteomes" id="UP000887572">
    <property type="component" value="Unplaced"/>
</dbReference>
<dbReference type="AlphaFoldDB" id="A0A914HBU9"/>
<keyword evidence="1" id="KW-0430">Lectin</keyword>
<reference evidence="4" key="1">
    <citation type="submission" date="2022-11" db="UniProtKB">
        <authorList>
            <consortium name="WormBaseParasite"/>
        </authorList>
    </citation>
    <scope>IDENTIFICATION</scope>
</reference>
<dbReference type="WBParaSite" id="Gr19_v10_g16078.t1">
    <property type="protein sequence ID" value="Gr19_v10_g16078.t1"/>
    <property type="gene ID" value="Gr19_v10_g16078"/>
</dbReference>
<dbReference type="InterPro" id="IPR001079">
    <property type="entry name" value="Galectin_CRD"/>
</dbReference>
<dbReference type="GO" id="GO:0030246">
    <property type="term" value="F:carbohydrate binding"/>
    <property type="evidence" value="ECO:0007669"/>
    <property type="project" value="UniProtKB-KW"/>
</dbReference>
<evidence type="ECO:0000256" key="1">
    <source>
        <dbReference type="ARBA" id="ARBA00022734"/>
    </source>
</evidence>
<name>A0A914HBU9_GLORO</name>
<evidence type="ECO:0000259" key="2">
    <source>
        <dbReference type="PROSITE" id="PS51304"/>
    </source>
</evidence>
<organism evidence="3 4">
    <name type="scientific">Globodera rostochiensis</name>
    <name type="common">Golden nematode worm</name>
    <name type="synonym">Heterodera rostochiensis</name>
    <dbReference type="NCBI Taxonomy" id="31243"/>
    <lineage>
        <taxon>Eukaryota</taxon>
        <taxon>Metazoa</taxon>
        <taxon>Ecdysozoa</taxon>
        <taxon>Nematoda</taxon>
        <taxon>Chromadorea</taxon>
        <taxon>Rhabditida</taxon>
        <taxon>Tylenchina</taxon>
        <taxon>Tylenchomorpha</taxon>
        <taxon>Tylenchoidea</taxon>
        <taxon>Heteroderidae</taxon>
        <taxon>Heteroderinae</taxon>
        <taxon>Globodera</taxon>
    </lineage>
</organism>
<dbReference type="Gene3D" id="2.60.120.200">
    <property type="match status" value="1"/>
</dbReference>
<evidence type="ECO:0000313" key="3">
    <source>
        <dbReference type="Proteomes" id="UP000887572"/>
    </source>
</evidence>
<dbReference type="SUPFAM" id="SSF49899">
    <property type="entry name" value="Concanavalin A-like lectins/glucanases"/>
    <property type="match status" value="1"/>
</dbReference>
<sequence length="912" mass="102795">MLFHTAQVQQETNPTRLTGLGKNCSTIPVDLLDQCFPHEESKTFGIEFRLPPTGGKCDDGLIICYLGSLATRTLDNSHSMNGLTVNSKLFNVDNAVNNALGKYCAGLNFSWHGIKVRTEKLNGKSIMKLSTSLLGLGDEESFEIDAQRQLFIHFGNENYFFAYVTADGGEPFEIARDKAKREAFTELAPKGAHLKDFVGFWTLGLDMLPWMDHDVELFVNRSCSCSMEAWFIRPTDRVPNDPKEPSTGIGGPNVNCIANTTMEVPLNNSLKANHLIRIQMLIDGNVLDNSISFELLDLSKKNSPMTFTISTRQTSTIEMKGLSDQMKRKQNGSDKNNVTAAYLPKGNGTCHADFIIAFTEYSYGIVMNKKLLDAKEFFLGNWWNGLQFKDMAYLRLRGQFLLLTDPIVMPFFYVQQNYKPEKYKPPRGARIPNLQKNTKVTFRVKLHSLDNDFNISFLHNRIESSKPGDLIGAEILRVNVRPETNQIFLQSYKEGKPLDEGDIITLKKYNKTLEAEKAYEFYIVTGSDRFNIALDGITIWDQNNPLPIWATNFVRVDGNITLLGKPAGYRGKLDPFKFSNFTIHLKSLLDYNDVIQLRLKNHGKAFSILLLHDALEANNEIGDVVLKVTFEFNETTCSLSCSYLLNAEAVKNATAKDNYRELTASVPGRLNQYGQDFNMDITALNDILLTVQKRQHTKFEELSLISVLNCPPATNCPPAFEDDVQVHAMNVTHPPSSEQRIFKQITGTRDLVKADYLIIVKLAIRGDLKVSSSVTINLFHEALELHNKVGKTVMKVMLNVTALYFSSSKQLINNSSNEQNCTNGKLDKELKELEIRVMGKGFFNVTVKNDNDNTTCTYNDGLPEWAVQYITFEHNDVTLFNPPNITCVPEKRCMEANNGTEQYNVDKASIII</sequence>
<accession>A0A914HBU9</accession>